<dbReference type="CDD" id="cd00143">
    <property type="entry name" value="PP2Cc"/>
    <property type="match status" value="1"/>
</dbReference>
<dbReference type="InterPro" id="IPR036457">
    <property type="entry name" value="PPM-type-like_dom_sf"/>
</dbReference>
<evidence type="ECO:0000256" key="3">
    <source>
        <dbReference type="ARBA" id="ARBA00022912"/>
    </source>
</evidence>
<name>A0A0A9ESQ7_ARUDO</name>
<evidence type="ECO:0000256" key="5">
    <source>
        <dbReference type="ARBA" id="ARBA00048336"/>
    </source>
</evidence>
<keyword evidence="3" id="KW-0904">Protein phosphatase</keyword>
<comment type="catalytic activity">
    <reaction evidence="5">
        <text>O-phospho-L-threonyl-[protein] + H2O = L-threonyl-[protein] + phosphate</text>
        <dbReference type="Rhea" id="RHEA:47004"/>
        <dbReference type="Rhea" id="RHEA-COMP:11060"/>
        <dbReference type="Rhea" id="RHEA-COMP:11605"/>
        <dbReference type="ChEBI" id="CHEBI:15377"/>
        <dbReference type="ChEBI" id="CHEBI:30013"/>
        <dbReference type="ChEBI" id="CHEBI:43474"/>
        <dbReference type="ChEBI" id="CHEBI:61977"/>
        <dbReference type="EC" id="3.1.3.16"/>
    </reaction>
</comment>
<comment type="catalytic activity">
    <reaction evidence="4">
        <text>O-phospho-L-seryl-[protein] + H2O = L-seryl-[protein] + phosphate</text>
        <dbReference type="Rhea" id="RHEA:20629"/>
        <dbReference type="Rhea" id="RHEA-COMP:9863"/>
        <dbReference type="Rhea" id="RHEA-COMP:11604"/>
        <dbReference type="ChEBI" id="CHEBI:15377"/>
        <dbReference type="ChEBI" id="CHEBI:29999"/>
        <dbReference type="ChEBI" id="CHEBI:43474"/>
        <dbReference type="ChEBI" id="CHEBI:83421"/>
        <dbReference type="EC" id="3.1.3.16"/>
    </reaction>
</comment>
<evidence type="ECO:0000256" key="2">
    <source>
        <dbReference type="ARBA" id="ARBA00022801"/>
    </source>
</evidence>
<sequence>MDDEPDVPRLWLPDQDAPGLAMARAFGDFCLKNHGLICTPEVYYRKLSEKDEFLVLATDGIWDVLSNKEVVKIVSSVSDPSKAAAQLIDRAVRAWRRKYPTSMVDDCAVICLFLNRDSTEETLQEPADAKPPAVSFMGSFRKVLSSREASEEGTTVWRALEGVARVNSVIRLPRIGRVLSWRRRSASLDEDEDDQD</sequence>
<dbReference type="Gene3D" id="3.60.40.10">
    <property type="entry name" value="PPM-type phosphatase domain"/>
    <property type="match status" value="1"/>
</dbReference>
<dbReference type="Pfam" id="PF00481">
    <property type="entry name" value="PP2C"/>
    <property type="match status" value="1"/>
</dbReference>
<keyword evidence="2" id="KW-0378">Hydrolase</keyword>
<reference evidence="7" key="1">
    <citation type="submission" date="2014-09" db="EMBL/GenBank/DDBJ databases">
        <authorList>
            <person name="Magalhaes I.L.F."/>
            <person name="Oliveira U."/>
            <person name="Santos F.R."/>
            <person name="Vidigal T.H.D.A."/>
            <person name="Brescovit A.D."/>
            <person name="Santos A.J."/>
        </authorList>
    </citation>
    <scope>NUCLEOTIDE SEQUENCE</scope>
    <source>
        <tissue evidence="7">Shoot tissue taken approximately 20 cm above the soil surface</tissue>
    </source>
</reference>
<organism evidence="7">
    <name type="scientific">Arundo donax</name>
    <name type="common">Giant reed</name>
    <name type="synonym">Donax arundinaceus</name>
    <dbReference type="NCBI Taxonomy" id="35708"/>
    <lineage>
        <taxon>Eukaryota</taxon>
        <taxon>Viridiplantae</taxon>
        <taxon>Streptophyta</taxon>
        <taxon>Embryophyta</taxon>
        <taxon>Tracheophyta</taxon>
        <taxon>Spermatophyta</taxon>
        <taxon>Magnoliopsida</taxon>
        <taxon>Liliopsida</taxon>
        <taxon>Poales</taxon>
        <taxon>Poaceae</taxon>
        <taxon>PACMAD clade</taxon>
        <taxon>Arundinoideae</taxon>
        <taxon>Arundineae</taxon>
        <taxon>Arundo</taxon>
    </lineage>
</organism>
<evidence type="ECO:0000259" key="6">
    <source>
        <dbReference type="PROSITE" id="PS51746"/>
    </source>
</evidence>
<accession>A0A0A9ESQ7</accession>
<evidence type="ECO:0000313" key="7">
    <source>
        <dbReference type="EMBL" id="JAE02039.1"/>
    </source>
</evidence>
<dbReference type="GO" id="GO:0004722">
    <property type="term" value="F:protein serine/threonine phosphatase activity"/>
    <property type="evidence" value="ECO:0007669"/>
    <property type="project" value="UniProtKB-EC"/>
</dbReference>
<dbReference type="InterPro" id="IPR001932">
    <property type="entry name" value="PPM-type_phosphatase-like_dom"/>
</dbReference>
<dbReference type="AlphaFoldDB" id="A0A0A9ESQ7"/>
<dbReference type="SUPFAM" id="SSF81606">
    <property type="entry name" value="PP2C-like"/>
    <property type="match status" value="1"/>
</dbReference>
<dbReference type="InterPro" id="IPR015655">
    <property type="entry name" value="PP2C"/>
</dbReference>
<dbReference type="PANTHER" id="PTHR47992">
    <property type="entry name" value="PROTEIN PHOSPHATASE"/>
    <property type="match status" value="1"/>
</dbReference>
<dbReference type="EMBL" id="GBRH01195857">
    <property type="protein sequence ID" value="JAE02039.1"/>
    <property type="molecule type" value="Transcribed_RNA"/>
</dbReference>
<protein>
    <recommendedName>
        <fullName evidence="1">protein-serine/threonine phosphatase</fullName>
        <ecNumber evidence="1">3.1.3.16</ecNumber>
    </recommendedName>
</protein>
<evidence type="ECO:0000256" key="1">
    <source>
        <dbReference type="ARBA" id="ARBA00013081"/>
    </source>
</evidence>
<dbReference type="EC" id="3.1.3.16" evidence="1"/>
<reference evidence="7" key="2">
    <citation type="journal article" date="2015" name="Data Brief">
        <title>Shoot transcriptome of the giant reed, Arundo donax.</title>
        <authorList>
            <person name="Barrero R.A."/>
            <person name="Guerrero F.D."/>
            <person name="Moolhuijzen P."/>
            <person name="Goolsby J.A."/>
            <person name="Tidwell J."/>
            <person name="Bellgard S.E."/>
            <person name="Bellgard M.I."/>
        </authorList>
    </citation>
    <scope>NUCLEOTIDE SEQUENCE</scope>
    <source>
        <tissue evidence="7">Shoot tissue taken approximately 20 cm above the soil surface</tissue>
    </source>
</reference>
<dbReference type="PROSITE" id="PS51746">
    <property type="entry name" value="PPM_2"/>
    <property type="match status" value="1"/>
</dbReference>
<evidence type="ECO:0000256" key="4">
    <source>
        <dbReference type="ARBA" id="ARBA00047761"/>
    </source>
</evidence>
<proteinExistence type="predicted"/>
<feature type="domain" description="PPM-type phosphatase" evidence="6">
    <location>
        <begin position="1"/>
        <end position="114"/>
    </location>
</feature>